<dbReference type="AlphaFoldDB" id="A0A067M140"/>
<protein>
    <submittedName>
        <fullName evidence="2">Uncharacterized protein</fullName>
    </submittedName>
</protein>
<name>A0A067M140_BOTB1</name>
<dbReference type="EMBL" id="KL198078">
    <property type="protein sequence ID" value="KDQ09473.1"/>
    <property type="molecule type" value="Genomic_DNA"/>
</dbReference>
<dbReference type="HOGENOM" id="CLU_1360218_0_0_1"/>
<dbReference type="Proteomes" id="UP000027195">
    <property type="component" value="Unassembled WGS sequence"/>
</dbReference>
<evidence type="ECO:0000313" key="2">
    <source>
        <dbReference type="EMBL" id="KDQ09473.1"/>
    </source>
</evidence>
<evidence type="ECO:0000256" key="1">
    <source>
        <dbReference type="SAM" id="MobiDB-lite"/>
    </source>
</evidence>
<reference evidence="3" key="1">
    <citation type="journal article" date="2014" name="Proc. Natl. Acad. Sci. U.S.A.">
        <title>Extensive sampling of basidiomycete genomes demonstrates inadequacy of the white-rot/brown-rot paradigm for wood decay fungi.</title>
        <authorList>
            <person name="Riley R."/>
            <person name="Salamov A.A."/>
            <person name="Brown D.W."/>
            <person name="Nagy L.G."/>
            <person name="Floudas D."/>
            <person name="Held B.W."/>
            <person name="Levasseur A."/>
            <person name="Lombard V."/>
            <person name="Morin E."/>
            <person name="Otillar R."/>
            <person name="Lindquist E.A."/>
            <person name="Sun H."/>
            <person name="LaButti K.M."/>
            <person name="Schmutz J."/>
            <person name="Jabbour D."/>
            <person name="Luo H."/>
            <person name="Baker S.E."/>
            <person name="Pisabarro A.G."/>
            <person name="Walton J.D."/>
            <person name="Blanchette R.A."/>
            <person name="Henrissat B."/>
            <person name="Martin F."/>
            <person name="Cullen D."/>
            <person name="Hibbett D.S."/>
            <person name="Grigoriev I.V."/>
        </authorList>
    </citation>
    <scope>NUCLEOTIDE SEQUENCE [LARGE SCALE GENOMIC DNA]</scope>
    <source>
        <strain evidence="3">FD-172 SS1</strain>
    </source>
</reference>
<feature type="region of interest" description="Disordered" evidence="1">
    <location>
        <begin position="1"/>
        <end position="31"/>
    </location>
</feature>
<feature type="region of interest" description="Disordered" evidence="1">
    <location>
        <begin position="116"/>
        <end position="201"/>
    </location>
</feature>
<evidence type="ECO:0000313" key="3">
    <source>
        <dbReference type="Proteomes" id="UP000027195"/>
    </source>
</evidence>
<gene>
    <name evidence="2" type="ORF">BOTBODRAFT_191096</name>
</gene>
<accession>A0A067M140</accession>
<keyword evidence="3" id="KW-1185">Reference proteome</keyword>
<sequence>MFEEFEKSTSTEADECPHASHNASNLPPSEYDLDKLKLGDESDLFTKMVMHTTRLTIAKACGWEDGWDKKLGAIEPCDRADFVLGAIRDLGPDAPEAGLIAGPDRHENIRLLLASPANPTSSHSSPRSPPPRYFPSSSVDDSSAEKFEMKAPRAVHAAFTDAPDAPSESSNPQPPPRSDSPVKIAAELIGGGLGLGPGGWR</sequence>
<feature type="compositionally biased region" description="Gly residues" evidence="1">
    <location>
        <begin position="189"/>
        <end position="201"/>
    </location>
</feature>
<proteinExistence type="predicted"/>
<dbReference type="InParanoid" id="A0A067M140"/>
<organism evidence="2 3">
    <name type="scientific">Botryobasidium botryosum (strain FD-172 SS1)</name>
    <dbReference type="NCBI Taxonomy" id="930990"/>
    <lineage>
        <taxon>Eukaryota</taxon>
        <taxon>Fungi</taxon>
        <taxon>Dikarya</taxon>
        <taxon>Basidiomycota</taxon>
        <taxon>Agaricomycotina</taxon>
        <taxon>Agaricomycetes</taxon>
        <taxon>Cantharellales</taxon>
        <taxon>Botryobasidiaceae</taxon>
        <taxon>Botryobasidium</taxon>
    </lineage>
</organism>